<evidence type="ECO:0000313" key="3">
    <source>
        <dbReference type="EMBL" id="KAF3515214.1"/>
    </source>
</evidence>
<gene>
    <name evidence="3" type="ORF">F2Q69_00007468</name>
</gene>
<proteinExistence type="predicted"/>
<name>A0A8S9PBW6_BRACR</name>
<dbReference type="InterPro" id="IPR005162">
    <property type="entry name" value="Retrotrans_gag_dom"/>
</dbReference>
<dbReference type="AlphaFoldDB" id="A0A8S9PBW6"/>
<protein>
    <recommendedName>
        <fullName evidence="2">Retrotransposon gag domain-containing protein</fullName>
    </recommendedName>
</protein>
<organism evidence="3 4">
    <name type="scientific">Brassica cretica</name>
    <name type="common">Mustard</name>
    <dbReference type="NCBI Taxonomy" id="69181"/>
    <lineage>
        <taxon>Eukaryota</taxon>
        <taxon>Viridiplantae</taxon>
        <taxon>Streptophyta</taxon>
        <taxon>Embryophyta</taxon>
        <taxon>Tracheophyta</taxon>
        <taxon>Spermatophyta</taxon>
        <taxon>Magnoliopsida</taxon>
        <taxon>eudicotyledons</taxon>
        <taxon>Gunneridae</taxon>
        <taxon>Pentapetalae</taxon>
        <taxon>rosids</taxon>
        <taxon>malvids</taxon>
        <taxon>Brassicales</taxon>
        <taxon>Brassicaceae</taxon>
        <taxon>Brassiceae</taxon>
        <taxon>Brassica</taxon>
    </lineage>
</organism>
<accession>A0A8S9PBW6</accession>
<evidence type="ECO:0000259" key="2">
    <source>
        <dbReference type="Pfam" id="PF03732"/>
    </source>
</evidence>
<feature type="region of interest" description="Disordered" evidence="1">
    <location>
        <begin position="661"/>
        <end position="683"/>
    </location>
</feature>
<feature type="region of interest" description="Disordered" evidence="1">
    <location>
        <begin position="780"/>
        <end position="804"/>
    </location>
</feature>
<comment type="caution">
    <text evidence="3">The sequence shown here is derived from an EMBL/GenBank/DDBJ whole genome shotgun (WGS) entry which is preliminary data.</text>
</comment>
<feature type="compositionally biased region" description="Basic and acidic residues" evidence="1">
    <location>
        <begin position="453"/>
        <end position="481"/>
    </location>
</feature>
<evidence type="ECO:0000256" key="1">
    <source>
        <dbReference type="SAM" id="MobiDB-lite"/>
    </source>
</evidence>
<evidence type="ECO:0000313" key="4">
    <source>
        <dbReference type="Proteomes" id="UP000712600"/>
    </source>
</evidence>
<dbReference type="PANTHER" id="PTHR33223:SF9">
    <property type="entry name" value="RETROTRANSPOSON GAG DOMAIN-CONTAINING PROTEIN"/>
    <property type="match status" value="1"/>
</dbReference>
<dbReference type="Pfam" id="PF03732">
    <property type="entry name" value="Retrotrans_gag"/>
    <property type="match status" value="1"/>
</dbReference>
<dbReference type="EMBL" id="QGKX02001521">
    <property type="protein sequence ID" value="KAF3515214.1"/>
    <property type="molecule type" value="Genomic_DNA"/>
</dbReference>
<feature type="region of interest" description="Disordered" evidence="1">
    <location>
        <begin position="206"/>
        <end position="242"/>
    </location>
</feature>
<feature type="domain" description="Retrotransposon gag" evidence="2">
    <location>
        <begin position="324"/>
        <end position="389"/>
    </location>
</feature>
<reference evidence="3" key="1">
    <citation type="submission" date="2019-12" db="EMBL/GenBank/DDBJ databases">
        <title>Genome sequencing and annotation of Brassica cretica.</title>
        <authorList>
            <person name="Studholme D.J."/>
            <person name="Sarris P."/>
        </authorList>
    </citation>
    <scope>NUCLEOTIDE SEQUENCE</scope>
    <source>
        <strain evidence="3">PFS-109/04</strain>
        <tissue evidence="3">Leaf</tissue>
    </source>
</reference>
<dbReference type="PANTHER" id="PTHR33223">
    <property type="entry name" value="CCHC-TYPE DOMAIN-CONTAINING PROTEIN"/>
    <property type="match status" value="1"/>
</dbReference>
<sequence length="804" mass="90948">METSTRPRSILGKFVLLQASGRTPASRFLLREAPALTPASIPTSRSIKGITRSYDLAHKWKTHTYDAWKIFDNRMNGLAQAIGAYYINRKVLPEELTRSLSGSILHIMQRYCLRSLHAHSQAGSILHIMQRYCLRSLHAHSQAGSILHIMQEFVYGAIMGMRHKAGMGLRKPEFPIRRTFHISEYGRVQPKSNRLQGDYIRVQPVAVGEYGPPGSKPSPQQGRQQEASFQHPSSTHGTPEKARPIKLLGQAYPGKNAKGPRILSDGVLYDCLSREDVLHEIRRHAVHGGTPTKSSSSNQKEQGMLAVALPKKSHKATMCKGFGSTLIGPALQWYINLPTRSISSFASLSDNFVEQFASSRSLEKISDGLYEILQHRVKPLRDYIAHFNQEKVAVLECSIPTAISAIKRALLPDGGLYKELTMYPCKTMEDVLSRAWAQVKWEENVASRAKAQPKQDQKSARSDQGNRDKRSSQKATKDSRNRNQGRFQYRPLEKEEGMSVSTWPDISHLSISTPKLVNVLSQMGQQVKWPQKMKAPDSFRNPGLWCDFHRDHGHKTEDCVALRIELYPPHHLVGPSDPCHIRRFRDKRRELCSCQEKHPQCQARPGDDQTKALAPRILVDNGSSSNIIFQTAYQDLRLEESVLTRKITPLIGFSGEVKQTAGEQLQKRPQVPQNQGPEVKRSGEWRSVQRTRTPNHVKDHLRTGIDRFTWSNSRSSKAVPRMDLAGYQPMVSQMKKWGISNVRRPPLKSYRMDLGQRVPCQRRTKIPSQARVLQMVAPVDECDNPSHGRAENLHHQETLATNPQ</sequence>
<feature type="region of interest" description="Disordered" evidence="1">
    <location>
        <begin position="446"/>
        <end position="493"/>
    </location>
</feature>
<feature type="compositionally biased region" description="Polar residues" evidence="1">
    <location>
        <begin position="226"/>
        <end position="237"/>
    </location>
</feature>
<feature type="compositionally biased region" description="Basic and acidic residues" evidence="1">
    <location>
        <begin position="784"/>
        <end position="797"/>
    </location>
</feature>
<dbReference type="Proteomes" id="UP000712600">
    <property type="component" value="Unassembled WGS sequence"/>
</dbReference>